<dbReference type="Proteomes" id="UP000564496">
    <property type="component" value="Unassembled WGS sequence"/>
</dbReference>
<reference evidence="3 4" key="1">
    <citation type="submission" date="2020-07" db="EMBL/GenBank/DDBJ databases">
        <title>Sequencing the genomes of 1000 actinobacteria strains.</title>
        <authorList>
            <person name="Klenk H.-P."/>
        </authorList>
    </citation>
    <scope>NUCLEOTIDE SEQUENCE [LARGE SCALE GENOMIC DNA]</scope>
    <source>
        <strain evidence="3 4">DSM 26487</strain>
    </source>
</reference>
<dbReference type="PANTHER" id="PTHR36933">
    <property type="entry name" value="SLL0788 PROTEIN"/>
    <property type="match status" value="1"/>
</dbReference>
<name>A0A7Z0DTA6_9ACTN</name>
<evidence type="ECO:0000256" key="1">
    <source>
        <dbReference type="SAM" id="MobiDB-lite"/>
    </source>
</evidence>
<evidence type="ECO:0000313" key="4">
    <source>
        <dbReference type="Proteomes" id="UP000564496"/>
    </source>
</evidence>
<sequence>MRKLGVPTAVLALLLLTGCAEEQHAHSGHEPSASGSPQSAPVLQPGAPGESAGTIAPSDVPADAEWNQTDATFVAMMIPHHAQALEMTELAVTRAASDEVKSLARSITAAQGPEIVSMSGWLQARGLEVPGAGDLPNHAGMPGMLTPEQLKELGAARGEEFDRLFLTRMIAHHEGALTMAAPVLSKGSDTLAMEMAQDVEASQKTEIGIMQKLLESQ</sequence>
<dbReference type="PROSITE" id="PS51257">
    <property type="entry name" value="PROKAR_LIPOPROTEIN"/>
    <property type="match status" value="1"/>
</dbReference>
<feature type="region of interest" description="Disordered" evidence="1">
    <location>
        <begin position="23"/>
        <end position="61"/>
    </location>
</feature>
<protein>
    <submittedName>
        <fullName evidence="3">Uncharacterized protein (DUF305 family)</fullName>
    </submittedName>
</protein>
<gene>
    <name evidence="3" type="ORF">BJ988_005751</name>
</gene>
<keyword evidence="4" id="KW-1185">Reference proteome</keyword>
<proteinExistence type="predicted"/>
<dbReference type="Pfam" id="PF03713">
    <property type="entry name" value="DUF305"/>
    <property type="match status" value="1"/>
</dbReference>
<dbReference type="InterPro" id="IPR012347">
    <property type="entry name" value="Ferritin-like"/>
</dbReference>
<dbReference type="PANTHER" id="PTHR36933:SF1">
    <property type="entry name" value="SLL0788 PROTEIN"/>
    <property type="match status" value="1"/>
</dbReference>
<dbReference type="AlphaFoldDB" id="A0A7Z0DTA6"/>
<accession>A0A7Z0DTA6</accession>
<organism evidence="3 4">
    <name type="scientific">Nocardioides panzhihuensis</name>
    <dbReference type="NCBI Taxonomy" id="860243"/>
    <lineage>
        <taxon>Bacteria</taxon>
        <taxon>Bacillati</taxon>
        <taxon>Actinomycetota</taxon>
        <taxon>Actinomycetes</taxon>
        <taxon>Propionibacteriales</taxon>
        <taxon>Nocardioidaceae</taxon>
        <taxon>Nocardioides</taxon>
    </lineage>
</organism>
<dbReference type="EMBL" id="JACBZR010000001">
    <property type="protein sequence ID" value="NYI81103.1"/>
    <property type="molecule type" value="Genomic_DNA"/>
</dbReference>
<evidence type="ECO:0000259" key="2">
    <source>
        <dbReference type="Pfam" id="PF03713"/>
    </source>
</evidence>
<dbReference type="Gene3D" id="1.20.1260.10">
    <property type="match status" value="1"/>
</dbReference>
<feature type="domain" description="DUF305" evidence="2">
    <location>
        <begin position="70"/>
        <end position="214"/>
    </location>
</feature>
<dbReference type="InterPro" id="IPR005183">
    <property type="entry name" value="DUF305_CopM-like"/>
</dbReference>
<evidence type="ECO:0000313" key="3">
    <source>
        <dbReference type="EMBL" id="NYI81103.1"/>
    </source>
</evidence>
<dbReference type="RefSeq" id="WP_179661204.1">
    <property type="nucleotide sequence ID" value="NZ_JACBZR010000001.1"/>
</dbReference>
<comment type="caution">
    <text evidence="3">The sequence shown here is derived from an EMBL/GenBank/DDBJ whole genome shotgun (WGS) entry which is preliminary data.</text>
</comment>